<evidence type="ECO:0000313" key="3">
    <source>
        <dbReference type="Proteomes" id="UP000324222"/>
    </source>
</evidence>
<name>A0A5B7KI75_PORTR</name>
<reference evidence="2 3" key="1">
    <citation type="submission" date="2019-05" db="EMBL/GenBank/DDBJ databases">
        <title>Another draft genome of Portunus trituberculatus and its Hox gene families provides insights of decapod evolution.</title>
        <authorList>
            <person name="Jeong J.-H."/>
            <person name="Song I."/>
            <person name="Kim S."/>
            <person name="Choi T."/>
            <person name="Kim D."/>
            <person name="Ryu S."/>
            <person name="Kim W."/>
        </authorList>
    </citation>
    <scope>NUCLEOTIDE SEQUENCE [LARGE SCALE GENOMIC DNA]</scope>
    <source>
        <tissue evidence="2">Muscle</tissue>
    </source>
</reference>
<keyword evidence="3" id="KW-1185">Reference proteome</keyword>
<protein>
    <submittedName>
        <fullName evidence="2">Uncharacterized protein</fullName>
    </submittedName>
</protein>
<evidence type="ECO:0000313" key="2">
    <source>
        <dbReference type="EMBL" id="MPD06554.1"/>
    </source>
</evidence>
<gene>
    <name evidence="2" type="ORF">E2C01_102370</name>
</gene>
<organism evidence="2 3">
    <name type="scientific">Portunus trituberculatus</name>
    <name type="common">Swimming crab</name>
    <name type="synonym">Neptunus trituberculatus</name>
    <dbReference type="NCBI Taxonomy" id="210409"/>
    <lineage>
        <taxon>Eukaryota</taxon>
        <taxon>Metazoa</taxon>
        <taxon>Ecdysozoa</taxon>
        <taxon>Arthropoda</taxon>
        <taxon>Crustacea</taxon>
        <taxon>Multicrustacea</taxon>
        <taxon>Malacostraca</taxon>
        <taxon>Eumalacostraca</taxon>
        <taxon>Eucarida</taxon>
        <taxon>Decapoda</taxon>
        <taxon>Pleocyemata</taxon>
        <taxon>Brachyura</taxon>
        <taxon>Eubrachyura</taxon>
        <taxon>Portunoidea</taxon>
        <taxon>Portunidae</taxon>
        <taxon>Portuninae</taxon>
        <taxon>Portunus</taxon>
    </lineage>
</organism>
<accession>A0A5B7KI75</accession>
<dbReference type="AlphaFoldDB" id="A0A5B7KI75"/>
<evidence type="ECO:0000256" key="1">
    <source>
        <dbReference type="SAM" id="MobiDB-lite"/>
    </source>
</evidence>
<comment type="caution">
    <text evidence="2">The sequence shown here is derived from an EMBL/GenBank/DDBJ whole genome shotgun (WGS) entry which is preliminary data.</text>
</comment>
<dbReference type="Proteomes" id="UP000324222">
    <property type="component" value="Unassembled WGS sequence"/>
</dbReference>
<feature type="compositionally biased region" description="Basic and acidic residues" evidence="1">
    <location>
        <begin position="42"/>
        <end position="51"/>
    </location>
</feature>
<dbReference type="EMBL" id="VSRR010151841">
    <property type="protein sequence ID" value="MPD06554.1"/>
    <property type="molecule type" value="Genomic_DNA"/>
</dbReference>
<proteinExistence type="predicted"/>
<sequence>MRRVDAGRYSGVGEARWVVGTKYVHATISTWEKVYCSGRGRKGGDGSKRSPLEYTPTLRLTSLP</sequence>
<feature type="region of interest" description="Disordered" evidence="1">
    <location>
        <begin position="38"/>
        <end position="64"/>
    </location>
</feature>